<keyword evidence="6 8" id="KW-0472">Membrane</keyword>
<dbReference type="InterPro" id="IPR051907">
    <property type="entry name" value="DoxX-like_oxidoreductase"/>
</dbReference>
<proteinExistence type="inferred from homology"/>
<organism evidence="9 10">
    <name type="scientific">Gordonia caeni</name>
    <dbReference type="NCBI Taxonomy" id="1007097"/>
    <lineage>
        <taxon>Bacteria</taxon>
        <taxon>Bacillati</taxon>
        <taxon>Actinomycetota</taxon>
        <taxon>Actinomycetes</taxon>
        <taxon>Mycobacteriales</taxon>
        <taxon>Gordoniaceae</taxon>
        <taxon>Gordonia</taxon>
    </lineage>
</organism>
<dbReference type="EMBL" id="BAAAZW010000004">
    <property type="protein sequence ID" value="GAA3957104.1"/>
    <property type="molecule type" value="Genomic_DNA"/>
</dbReference>
<dbReference type="PANTHER" id="PTHR33452:SF1">
    <property type="entry name" value="INNER MEMBRANE PROTEIN YPHA-RELATED"/>
    <property type="match status" value="1"/>
</dbReference>
<sequence length="375" mass="39134">MSSTDDTRPPRRPQPDRDSFYDQHARNPAPVTGDKAGEKAGAENDETVLPETVILSDGDALPTVQINQGEPEPEPAAKAEAKAPRSSATRTDVRSGSDAVVTEPFVDVDEDATDETAAAQKRRAAEHLTADPLPYIEPQYTGQHTAPFAADEEILPSEPAAAYSEVPGGVHHYDDEPATAVAVAESARRGTVDLGLLILRVVVGLVFFFHGLQKLTTWSWIDGSGIDGFSAFLANNAAGADAALGFDPDVTRTLAIVGGISETVGGALLILGLLTPIAGSAVLGVIIVAMTYKATLAGGVWFFTAQGGGGIEFEIVLAAAAIALILCGPGTYSIDRQWGWSRRPAWGSAAWLIIAVAAAIAIWIVFNGANPLAAT</sequence>
<evidence type="ECO:0000256" key="4">
    <source>
        <dbReference type="ARBA" id="ARBA00022692"/>
    </source>
</evidence>
<feature type="transmembrane region" description="Helical" evidence="8">
    <location>
        <begin position="254"/>
        <end position="274"/>
    </location>
</feature>
<comment type="similarity">
    <text evidence="2">Belongs to the DoxX family.</text>
</comment>
<comment type="caution">
    <text evidence="9">The sequence shown here is derived from an EMBL/GenBank/DDBJ whole genome shotgun (WGS) entry which is preliminary data.</text>
</comment>
<evidence type="ECO:0000256" key="1">
    <source>
        <dbReference type="ARBA" id="ARBA00004651"/>
    </source>
</evidence>
<dbReference type="InterPro" id="IPR032808">
    <property type="entry name" value="DoxX"/>
</dbReference>
<feature type="transmembrane region" description="Helical" evidence="8">
    <location>
        <begin position="346"/>
        <end position="366"/>
    </location>
</feature>
<dbReference type="PANTHER" id="PTHR33452">
    <property type="entry name" value="OXIDOREDUCTASE CATD-RELATED"/>
    <property type="match status" value="1"/>
</dbReference>
<keyword evidence="10" id="KW-1185">Reference proteome</keyword>
<feature type="transmembrane region" description="Helical" evidence="8">
    <location>
        <begin position="194"/>
        <end position="212"/>
    </location>
</feature>
<protein>
    <recommendedName>
        <fullName evidence="11">DoxX family membrane protein</fullName>
    </recommendedName>
</protein>
<comment type="subcellular location">
    <subcellularLocation>
        <location evidence="1">Cell membrane</location>
        <topology evidence="1">Multi-pass membrane protein</topology>
    </subcellularLocation>
</comment>
<feature type="compositionally biased region" description="Basic and acidic residues" evidence="7">
    <location>
        <begin position="1"/>
        <end position="25"/>
    </location>
</feature>
<evidence type="ECO:0000256" key="8">
    <source>
        <dbReference type="SAM" id="Phobius"/>
    </source>
</evidence>
<dbReference type="Proteomes" id="UP001418444">
    <property type="component" value="Unassembled WGS sequence"/>
</dbReference>
<keyword evidence="4 8" id="KW-0812">Transmembrane</keyword>
<keyword evidence="5 8" id="KW-1133">Transmembrane helix</keyword>
<evidence type="ECO:0000256" key="3">
    <source>
        <dbReference type="ARBA" id="ARBA00022475"/>
    </source>
</evidence>
<feature type="transmembrane region" description="Helical" evidence="8">
    <location>
        <begin position="315"/>
        <end position="334"/>
    </location>
</feature>
<evidence type="ECO:0000256" key="6">
    <source>
        <dbReference type="ARBA" id="ARBA00023136"/>
    </source>
</evidence>
<reference evidence="10" key="1">
    <citation type="journal article" date="2019" name="Int. J. Syst. Evol. Microbiol.">
        <title>The Global Catalogue of Microorganisms (GCM) 10K type strain sequencing project: providing services to taxonomists for standard genome sequencing and annotation.</title>
        <authorList>
            <consortium name="The Broad Institute Genomics Platform"/>
            <consortium name="The Broad Institute Genome Sequencing Center for Infectious Disease"/>
            <person name="Wu L."/>
            <person name="Ma J."/>
        </authorList>
    </citation>
    <scope>NUCLEOTIDE SEQUENCE [LARGE SCALE GENOMIC DNA]</scope>
    <source>
        <strain evidence="10">JCM 16923</strain>
    </source>
</reference>
<dbReference type="RefSeq" id="WP_344782294.1">
    <property type="nucleotide sequence ID" value="NZ_BAAAZW010000004.1"/>
</dbReference>
<evidence type="ECO:0000256" key="7">
    <source>
        <dbReference type="SAM" id="MobiDB-lite"/>
    </source>
</evidence>
<evidence type="ECO:0000256" key="5">
    <source>
        <dbReference type="ARBA" id="ARBA00022989"/>
    </source>
</evidence>
<gene>
    <name evidence="9" type="ORF">GCM10022231_15280</name>
</gene>
<keyword evidence="3" id="KW-1003">Cell membrane</keyword>
<evidence type="ECO:0000256" key="2">
    <source>
        <dbReference type="ARBA" id="ARBA00006679"/>
    </source>
</evidence>
<evidence type="ECO:0000313" key="10">
    <source>
        <dbReference type="Proteomes" id="UP001418444"/>
    </source>
</evidence>
<evidence type="ECO:0008006" key="11">
    <source>
        <dbReference type="Google" id="ProtNLM"/>
    </source>
</evidence>
<accession>A0ABP7NZY0</accession>
<feature type="transmembrane region" description="Helical" evidence="8">
    <location>
        <begin position="281"/>
        <end position="303"/>
    </location>
</feature>
<name>A0ABP7NZY0_9ACTN</name>
<dbReference type="Pfam" id="PF07681">
    <property type="entry name" value="DoxX"/>
    <property type="match status" value="1"/>
</dbReference>
<feature type="region of interest" description="Disordered" evidence="7">
    <location>
        <begin position="1"/>
        <end position="100"/>
    </location>
</feature>
<evidence type="ECO:0000313" key="9">
    <source>
        <dbReference type="EMBL" id="GAA3957104.1"/>
    </source>
</evidence>